<dbReference type="SMART" id="SM00283">
    <property type="entry name" value="MA"/>
    <property type="match status" value="1"/>
</dbReference>
<dbReference type="PATRIC" id="fig|1459.3.peg.881"/>
<accession>A0A0M0G880</accession>
<feature type="domain" description="Methyl-accepting transducer" evidence="8">
    <location>
        <begin position="145"/>
        <end position="395"/>
    </location>
</feature>
<keyword evidence="11" id="KW-1185">Reference proteome</keyword>
<name>A0A0M0G880_SPOGL</name>
<evidence type="ECO:0000256" key="5">
    <source>
        <dbReference type="ARBA" id="ARBA00029447"/>
    </source>
</evidence>
<gene>
    <name evidence="10" type="ORF">AF332_04250</name>
</gene>
<sequence length="431" mass="46682">MGEKKDYKFGLRKKLVLFITSLAVITYTTSAVFLYVLFPSIEEMLPFDEAVFTILTLSMGIFWSGVLAFFAAGFIIKPLQKLEKTALMAANGDIGQDAELSKSDDEIRSLGIAFNHMLNNLRDMVQKIDENFKETNEKVIAISSESSAAADQADAIARTISEISQGADNSAVSIQSTAESMEDVIRIAQEVQDTARASENVSGEMVQDLMESKKVIHSLIAGIEKLAHDNEESLKTVKRLEQNAVKVEHIIQLVGDIAAQTNLLALNASIEAARAGDHGKGFAVVAEEVRKLADESAQAVQGISELIQNIQEEVRNVVTQISNQVETANNEVKKGTKTNEVIEEMAKVVNEMAASVSAISGLVDNQMEGIQHTSTQSQEVAAIAEETSAGAQEVAAATQHQTAVIGNVEKLAIELKEQAEKLNSTITKFKL</sequence>
<evidence type="ECO:0000313" key="11">
    <source>
        <dbReference type="Proteomes" id="UP000037109"/>
    </source>
</evidence>
<organism evidence="10 11">
    <name type="scientific">Sporosarcina globispora</name>
    <name type="common">Bacillus globisporus</name>
    <dbReference type="NCBI Taxonomy" id="1459"/>
    <lineage>
        <taxon>Bacteria</taxon>
        <taxon>Bacillati</taxon>
        <taxon>Bacillota</taxon>
        <taxon>Bacilli</taxon>
        <taxon>Bacillales</taxon>
        <taxon>Caryophanaceae</taxon>
        <taxon>Sporosarcina</taxon>
    </lineage>
</organism>
<dbReference type="OrthoDB" id="2489132at2"/>
<feature type="transmembrane region" description="Helical" evidence="7">
    <location>
        <begin position="50"/>
        <end position="76"/>
    </location>
</feature>
<feature type="domain" description="HAMP" evidence="9">
    <location>
        <begin position="73"/>
        <end position="126"/>
    </location>
</feature>
<dbReference type="SUPFAM" id="SSF58104">
    <property type="entry name" value="Methyl-accepting chemotaxis protein (MCP) signaling domain"/>
    <property type="match status" value="1"/>
</dbReference>
<comment type="caution">
    <text evidence="10">The sequence shown here is derived from an EMBL/GenBank/DDBJ whole genome shotgun (WGS) entry which is preliminary data.</text>
</comment>
<dbReference type="GO" id="GO:0006935">
    <property type="term" value="P:chemotaxis"/>
    <property type="evidence" value="ECO:0007669"/>
    <property type="project" value="InterPro"/>
</dbReference>
<dbReference type="GO" id="GO:0005886">
    <property type="term" value="C:plasma membrane"/>
    <property type="evidence" value="ECO:0007669"/>
    <property type="project" value="UniProtKB-SubCell"/>
</dbReference>
<keyword evidence="7" id="KW-1133">Transmembrane helix</keyword>
<dbReference type="PRINTS" id="PR00260">
    <property type="entry name" value="CHEMTRNSDUCR"/>
</dbReference>
<dbReference type="GO" id="GO:0004888">
    <property type="term" value="F:transmembrane signaling receptor activity"/>
    <property type="evidence" value="ECO:0007669"/>
    <property type="project" value="InterPro"/>
</dbReference>
<evidence type="ECO:0000259" key="9">
    <source>
        <dbReference type="PROSITE" id="PS50885"/>
    </source>
</evidence>
<dbReference type="Proteomes" id="UP000037109">
    <property type="component" value="Unassembled WGS sequence"/>
</dbReference>
<keyword evidence="3 7" id="KW-0472">Membrane</keyword>
<dbReference type="Gene3D" id="1.10.287.950">
    <property type="entry name" value="Methyl-accepting chemotaxis protein"/>
    <property type="match status" value="1"/>
</dbReference>
<keyword evidence="4 6" id="KW-0807">Transducer</keyword>
<dbReference type="PROSITE" id="PS50885">
    <property type="entry name" value="HAMP"/>
    <property type="match status" value="1"/>
</dbReference>
<feature type="transmembrane region" description="Helical" evidence="7">
    <location>
        <begin position="15"/>
        <end position="38"/>
    </location>
</feature>
<dbReference type="PANTHER" id="PTHR32089">
    <property type="entry name" value="METHYL-ACCEPTING CHEMOTAXIS PROTEIN MCPB"/>
    <property type="match status" value="1"/>
</dbReference>
<keyword evidence="2" id="KW-1003">Cell membrane</keyword>
<evidence type="ECO:0000259" key="8">
    <source>
        <dbReference type="PROSITE" id="PS50111"/>
    </source>
</evidence>
<dbReference type="InterPro" id="IPR003660">
    <property type="entry name" value="HAMP_dom"/>
</dbReference>
<dbReference type="InterPro" id="IPR004090">
    <property type="entry name" value="Chemotax_Me-accpt_rcpt"/>
</dbReference>
<dbReference type="Pfam" id="PF00015">
    <property type="entry name" value="MCPsignal"/>
    <property type="match status" value="1"/>
</dbReference>
<dbReference type="AlphaFoldDB" id="A0A0M0G880"/>
<dbReference type="CDD" id="cd06225">
    <property type="entry name" value="HAMP"/>
    <property type="match status" value="1"/>
</dbReference>
<evidence type="ECO:0000256" key="3">
    <source>
        <dbReference type="ARBA" id="ARBA00023136"/>
    </source>
</evidence>
<dbReference type="SMART" id="SM00304">
    <property type="entry name" value="HAMP"/>
    <property type="match status" value="1"/>
</dbReference>
<evidence type="ECO:0000256" key="4">
    <source>
        <dbReference type="ARBA" id="ARBA00023224"/>
    </source>
</evidence>
<evidence type="ECO:0000256" key="1">
    <source>
        <dbReference type="ARBA" id="ARBA00004236"/>
    </source>
</evidence>
<dbReference type="EMBL" id="LGUF01000007">
    <property type="protein sequence ID" value="KON86105.1"/>
    <property type="molecule type" value="Genomic_DNA"/>
</dbReference>
<evidence type="ECO:0000256" key="6">
    <source>
        <dbReference type="PROSITE-ProRule" id="PRU00284"/>
    </source>
</evidence>
<dbReference type="InterPro" id="IPR004089">
    <property type="entry name" value="MCPsignal_dom"/>
</dbReference>
<dbReference type="Pfam" id="PF00672">
    <property type="entry name" value="HAMP"/>
    <property type="match status" value="1"/>
</dbReference>
<protein>
    <submittedName>
        <fullName evidence="10">Chemotaxis protein</fullName>
    </submittedName>
</protein>
<comment type="subcellular location">
    <subcellularLocation>
        <location evidence="1">Cell membrane</location>
    </subcellularLocation>
</comment>
<dbReference type="PANTHER" id="PTHR32089:SF112">
    <property type="entry name" value="LYSOZYME-LIKE PROTEIN-RELATED"/>
    <property type="match status" value="1"/>
</dbReference>
<dbReference type="RefSeq" id="WP_053433462.1">
    <property type="nucleotide sequence ID" value="NZ_LGUF01000007.1"/>
</dbReference>
<comment type="similarity">
    <text evidence="5">Belongs to the methyl-accepting chemotaxis (MCP) protein family.</text>
</comment>
<dbReference type="PROSITE" id="PS50111">
    <property type="entry name" value="CHEMOTAXIS_TRANSDUC_2"/>
    <property type="match status" value="1"/>
</dbReference>
<proteinExistence type="inferred from homology"/>
<dbReference type="STRING" id="1459.AF332_04250"/>
<keyword evidence="7" id="KW-0812">Transmembrane</keyword>
<dbReference type="GO" id="GO:0007165">
    <property type="term" value="P:signal transduction"/>
    <property type="evidence" value="ECO:0007669"/>
    <property type="project" value="UniProtKB-KW"/>
</dbReference>
<evidence type="ECO:0000256" key="2">
    <source>
        <dbReference type="ARBA" id="ARBA00022475"/>
    </source>
</evidence>
<evidence type="ECO:0000256" key="7">
    <source>
        <dbReference type="SAM" id="Phobius"/>
    </source>
</evidence>
<reference evidence="11" key="1">
    <citation type="submission" date="2015-07" db="EMBL/GenBank/DDBJ databases">
        <title>Fjat-10036 dsm4.</title>
        <authorList>
            <person name="Liu B."/>
            <person name="Wang J."/>
            <person name="Zhu Y."/>
            <person name="Liu G."/>
            <person name="Chen Q."/>
            <person name="Chen Z."/>
            <person name="Lan J."/>
            <person name="Che J."/>
            <person name="Ge C."/>
            <person name="Shi H."/>
            <person name="Pan Z."/>
            <person name="Liu X."/>
        </authorList>
    </citation>
    <scope>NUCLEOTIDE SEQUENCE [LARGE SCALE GENOMIC DNA]</scope>
    <source>
        <strain evidence="11">DSM 4</strain>
    </source>
</reference>
<evidence type="ECO:0000313" key="10">
    <source>
        <dbReference type="EMBL" id="KON86105.1"/>
    </source>
</evidence>